<evidence type="ECO:0000256" key="1">
    <source>
        <dbReference type="ARBA" id="ARBA00004453"/>
    </source>
</evidence>
<keyword evidence="6" id="KW-1185">Reference proteome</keyword>
<comment type="subcellular location">
    <subcellularLocation>
        <location evidence="1 4">Cytoplasm</location>
        <location evidence="1 4">Nucleoid</location>
    </subcellularLocation>
</comment>
<dbReference type="RefSeq" id="WP_187755377.1">
    <property type="nucleotide sequence ID" value="NZ_JABURY010000015.1"/>
</dbReference>
<dbReference type="PANTHER" id="PTHR38772:SF1">
    <property type="entry name" value="NUCLEOID-ASSOCIATED PROTEIN YEJK"/>
    <property type="match status" value="1"/>
</dbReference>
<dbReference type="PANTHER" id="PTHR38772">
    <property type="match status" value="1"/>
</dbReference>
<organism evidence="5 6">
    <name type="scientific">Frischella japonica</name>
    <dbReference type="NCBI Taxonomy" id="2741544"/>
    <lineage>
        <taxon>Bacteria</taxon>
        <taxon>Pseudomonadati</taxon>
        <taxon>Pseudomonadota</taxon>
        <taxon>Gammaproteobacteria</taxon>
        <taxon>Orbales</taxon>
        <taxon>Orbaceae</taxon>
        <taxon>Frischella</taxon>
    </lineage>
</organism>
<sequence>MSLQIEKIVLHQLIRKSESEIDVVLRDSMLENHQVVNDLIADINRVYNNKSKAYGLFNENSLFETSVKELQCGNQDFLNFSQHSVKQLRNELAKYPFAEGGTVVFCLYRYLAVEYLLIAVLNSCHSMLVNEQLEINQTQYLDIDHADIIARIDITEWQTEPDSKRYLTFLKGRVGRKVSDFFMDYLGASEGLNTKNQNKTLVKAVDDYCHVIELDKQEKKAVREQVYGYCKGQLEAGEEIKLSNLAKELPASVDNNFSTFIASQDYDLDDEFPVDRSTLRQLKKFSGSGGGITINFDADLLGERIKWDPQTDTLVIKGLPPNLRDQLQRNHES</sequence>
<evidence type="ECO:0000256" key="3">
    <source>
        <dbReference type="ARBA" id="ARBA00022490"/>
    </source>
</evidence>
<keyword evidence="3 4" id="KW-0963">Cytoplasm</keyword>
<protein>
    <recommendedName>
        <fullName evidence="4">Nucleoid-associated protein FcAc13_06380</fullName>
    </recommendedName>
</protein>
<gene>
    <name evidence="5" type="primary">yejK</name>
    <name evidence="5" type="ORF">FcAc13_06380</name>
</gene>
<evidence type="ECO:0000313" key="5">
    <source>
        <dbReference type="EMBL" id="MBC9130935.1"/>
    </source>
</evidence>
<accession>A0ABR7QXW8</accession>
<reference evidence="5 6" key="1">
    <citation type="submission" date="2020-06" db="EMBL/GenBank/DDBJ databases">
        <title>Frischella cerana isolated from Apis cerana gut homogenate.</title>
        <authorList>
            <person name="Wolter L.A."/>
            <person name="Suenami S."/>
            <person name="Miyazaki R."/>
        </authorList>
    </citation>
    <scope>NUCLEOTIDE SEQUENCE [LARGE SCALE GENOMIC DNA]</scope>
    <source>
        <strain evidence="5 6">Ac13</strain>
    </source>
</reference>
<dbReference type="Pfam" id="PF04245">
    <property type="entry name" value="NA37"/>
    <property type="match status" value="1"/>
</dbReference>
<comment type="similarity">
    <text evidence="2 4">Belongs to the YejK family.</text>
</comment>
<name>A0ABR7QXW8_9GAMM</name>
<proteinExistence type="inferred from homology"/>
<dbReference type="Proteomes" id="UP000651208">
    <property type="component" value="Unassembled WGS sequence"/>
</dbReference>
<evidence type="ECO:0000256" key="4">
    <source>
        <dbReference type="HAMAP-Rule" id="MF_00730"/>
    </source>
</evidence>
<dbReference type="EMBL" id="JABURY010000015">
    <property type="protein sequence ID" value="MBC9130935.1"/>
    <property type="molecule type" value="Genomic_DNA"/>
</dbReference>
<evidence type="ECO:0000313" key="6">
    <source>
        <dbReference type="Proteomes" id="UP000651208"/>
    </source>
</evidence>
<comment type="caution">
    <text evidence="5">The sequence shown here is derived from an EMBL/GenBank/DDBJ whole genome shotgun (WGS) entry which is preliminary data.</text>
</comment>
<dbReference type="HAMAP" id="MF_00730">
    <property type="entry name" value="NdpA"/>
    <property type="match status" value="1"/>
</dbReference>
<evidence type="ECO:0000256" key="2">
    <source>
        <dbReference type="ARBA" id="ARBA00009035"/>
    </source>
</evidence>
<dbReference type="NCBIfam" id="NF001557">
    <property type="entry name" value="PRK00378.1"/>
    <property type="match status" value="1"/>
</dbReference>
<dbReference type="InterPro" id="IPR007358">
    <property type="entry name" value="Nucleoid_associated_NdpA"/>
</dbReference>